<evidence type="ECO:0000313" key="3">
    <source>
        <dbReference type="Proteomes" id="UP001596171"/>
    </source>
</evidence>
<evidence type="ECO:0000259" key="1">
    <source>
        <dbReference type="PROSITE" id="PS50164"/>
    </source>
</evidence>
<dbReference type="RefSeq" id="WP_223877476.1">
    <property type="nucleotide sequence ID" value="NZ_BJDI01000011.1"/>
</dbReference>
<dbReference type="CDD" id="cd10439">
    <property type="entry name" value="GIY-YIG_COG3410"/>
    <property type="match status" value="1"/>
</dbReference>
<keyword evidence="3" id="KW-1185">Reference proteome</keyword>
<accession>A0ABW1SLU8</accession>
<protein>
    <submittedName>
        <fullName evidence="2">DUF2075 domain-containing protein</fullName>
    </submittedName>
</protein>
<dbReference type="InterPro" id="IPR018647">
    <property type="entry name" value="SLFN_3-like_DNA/RNA_helicase"/>
</dbReference>
<dbReference type="Proteomes" id="UP001596171">
    <property type="component" value="Unassembled WGS sequence"/>
</dbReference>
<reference evidence="3" key="1">
    <citation type="journal article" date="2019" name="Int. J. Syst. Evol. Microbiol.">
        <title>The Global Catalogue of Microorganisms (GCM) 10K type strain sequencing project: providing services to taxonomists for standard genome sequencing and annotation.</title>
        <authorList>
            <consortium name="The Broad Institute Genomics Platform"/>
            <consortium name="The Broad Institute Genome Sequencing Center for Infectious Disease"/>
            <person name="Wu L."/>
            <person name="Ma J."/>
        </authorList>
    </citation>
    <scope>NUCLEOTIDE SEQUENCE [LARGE SCALE GENOMIC DNA]</scope>
    <source>
        <strain evidence="3">CCM 8930</strain>
    </source>
</reference>
<proteinExistence type="predicted"/>
<dbReference type="EMBL" id="JBHSSE010000027">
    <property type="protein sequence ID" value="MFC6202677.1"/>
    <property type="molecule type" value="Genomic_DNA"/>
</dbReference>
<dbReference type="Pfam" id="PF09848">
    <property type="entry name" value="SLFN-g3_helicase"/>
    <property type="match status" value="1"/>
</dbReference>
<feature type="domain" description="GIY-YIG" evidence="1">
    <location>
        <begin position="42"/>
        <end position="139"/>
    </location>
</feature>
<evidence type="ECO:0000313" key="2">
    <source>
        <dbReference type="EMBL" id="MFC6202677.1"/>
    </source>
</evidence>
<dbReference type="InterPro" id="IPR027417">
    <property type="entry name" value="P-loop_NTPase"/>
</dbReference>
<dbReference type="PROSITE" id="PS50164">
    <property type="entry name" value="GIY_YIG"/>
    <property type="match status" value="1"/>
</dbReference>
<dbReference type="InterPro" id="IPR000305">
    <property type="entry name" value="GIY-YIG_endonuc"/>
</dbReference>
<comment type="caution">
    <text evidence="2">The sequence shown here is derived from an EMBL/GenBank/DDBJ whole genome shotgun (WGS) entry which is preliminary data.</text>
</comment>
<sequence length="606" mass="68885">MDKNKSVEPQVDVQPIVDVVPYNINYEHALEQNNSNNELIFEYPTVYVIADKQSKKRKDSVPDFTVYVGETSNIGQRTRQHLEGDTKIREDWKKLRDSPNAEMMVVGDQYFNKSLTLDIENRLMMYLLSVDHIRHLNNRRTNPQRKYFMSGQFDKIFAGVWDALRQKKPELFPIKKDIENSAIYKASPFHSLNEKQLDGKQQILNRVAHVLGNAKKVDNKDAAVIFIAGQAGTGKTVLLSNVFNDLVNSKMTGENAVNLLVNHDQQLIVYKQIAHKLGLDKDNEDVVCKPTHFINEHQKPGAKKADVILVDEAHLLWTQGKQSYRGDNQLKDLLKLAKVVIIVFDKYQILTTKEYLDDAAIAELEAKASRTGNTITLKDQERMAANPETIEWLHNFAINQKIGVMPSDSRYELKVGRTPKAVYQKIKALDQNRGNAPASLARMLATFDWPYVEAKRPTEGGLWNVQVGDWQMPWNLQLKVSRKQKKKNDSLAWAERPQTIGEVGSTFTIQGFDLNYAGLIIGPSVTYRDGKIVFNPEASSNKQAKNKRTWHGKKIDVTRELLRNELNVLLTRGVHGLYIYAVDDQLQQALLTAAGSTHILEENDGL</sequence>
<organism evidence="2 3">
    <name type="scientific">Lactiplantibacillus nangangensis</name>
    <dbReference type="NCBI Taxonomy" id="2559917"/>
    <lineage>
        <taxon>Bacteria</taxon>
        <taxon>Bacillati</taxon>
        <taxon>Bacillota</taxon>
        <taxon>Bacilli</taxon>
        <taxon>Lactobacillales</taxon>
        <taxon>Lactobacillaceae</taxon>
        <taxon>Lactiplantibacillus</taxon>
    </lineage>
</organism>
<name>A0ABW1SLU8_9LACO</name>
<dbReference type="Gene3D" id="3.40.50.300">
    <property type="entry name" value="P-loop containing nucleotide triphosphate hydrolases"/>
    <property type="match status" value="1"/>
</dbReference>
<gene>
    <name evidence="2" type="ORF">ACFP1L_12465</name>
</gene>
<dbReference type="SUPFAM" id="SSF52540">
    <property type="entry name" value="P-loop containing nucleoside triphosphate hydrolases"/>
    <property type="match status" value="1"/>
</dbReference>